<dbReference type="InterPro" id="IPR041588">
    <property type="entry name" value="Integrase_H2C2"/>
</dbReference>
<dbReference type="Proteomes" id="UP000499080">
    <property type="component" value="Unassembled WGS sequence"/>
</dbReference>
<protein>
    <recommendedName>
        <fullName evidence="1">Integrase zinc-binding domain-containing protein</fullName>
    </recommendedName>
</protein>
<organism evidence="2 3">
    <name type="scientific">Araneus ventricosus</name>
    <name type="common">Orbweaver spider</name>
    <name type="synonym">Epeira ventricosa</name>
    <dbReference type="NCBI Taxonomy" id="182803"/>
    <lineage>
        <taxon>Eukaryota</taxon>
        <taxon>Metazoa</taxon>
        <taxon>Ecdysozoa</taxon>
        <taxon>Arthropoda</taxon>
        <taxon>Chelicerata</taxon>
        <taxon>Arachnida</taxon>
        <taxon>Araneae</taxon>
        <taxon>Araneomorphae</taxon>
        <taxon>Entelegynae</taxon>
        <taxon>Araneoidea</taxon>
        <taxon>Araneidae</taxon>
        <taxon>Araneus</taxon>
    </lineage>
</organism>
<dbReference type="AlphaFoldDB" id="A0A4Y2HEA9"/>
<keyword evidence="3" id="KW-1185">Reference proteome</keyword>
<dbReference type="EMBL" id="BGPR01001879">
    <property type="protein sequence ID" value="GBM63633.1"/>
    <property type="molecule type" value="Genomic_DNA"/>
</dbReference>
<dbReference type="PANTHER" id="PTHR47331">
    <property type="entry name" value="PHD-TYPE DOMAIN-CONTAINING PROTEIN"/>
    <property type="match status" value="1"/>
</dbReference>
<accession>A0A4Y2HEA9</accession>
<evidence type="ECO:0000313" key="3">
    <source>
        <dbReference type="Proteomes" id="UP000499080"/>
    </source>
</evidence>
<comment type="caution">
    <text evidence="2">The sequence shown here is derived from an EMBL/GenBank/DDBJ whole genome shotgun (WGS) entry which is preliminary data.</text>
</comment>
<sequence length="256" mass="29540">MSPFPSFIETFVIEPEFDCVSCIVRPIPDSLLKFSSISELSRVVAWCFCFLCNSRILDWKCSGNLTSQEVFNSILTIVKLVQQQEFSLKVEFLRQQKTLPGGHRLLSLNSFLDLHSIIRVGGRFSHGQSLTFVQKHPMFLPSRHIVTGLLIRSFHKRNFHAGPLVVLYWLRQKYWFVNGRAIVRQEIHNCTLCTRLGAQPCQYLMDNLFSDRITPPCPFPKVEMDFAAPFLTKPNITRSKGRLKSCIYVIVPRLFI</sequence>
<dbReference type="OrthoDB" id="5984724at2759"/>
<dbReference type="Pfam" id="PF17921">
    <property type="entry name" value="Integrase_H2C2"/>
    <property type="match status" value="1"/>
</dbReference>
<name>A0A4Y2HEA9_ARAVE</name>
<reference evidence="2 3" key="1">
    <citation type="journal article" date="2019" name="Sci. Rep.">
        <title>Orb-weaving spider Araneus ventricosus genome elucidates the spidroin gene catalogue.</title>
        <authorList>
            <person name="Kono N."/>
            <person name="Nakamura H."/>
            <person name="Ohtoshi R."/>
            <person name="Moran D.A.P."/>
            <person name="Shinohara A."/>
            <person name="Yoshida Y."/>
            <person name="Fujiwara M."/>
            <person name="Mori M."/>
            <person name="Tomita M."/>
            <person name="Arakawa K."/>
        </authorList>
    </citation>
    <scope>NUCLEOTIDE SEQUENCE [LARGE SCALE GENOMIC DNA]</scope>
</reference>
<evidence type="ECO:0000259" key="1">
    <source>
        <dbReference type="Pfam" id="PF17921"/>
    </source>
</evidence>
<proteinExistence type="predicted"/>
<gene>
    <name evidence="2" type="ORF">AVEN_174015_1</name>
</gene>
<feature type="domain" description="Integrase zinc-binding" evidence="1">
    <location>
        <begin position="149"/>
        <end position="195"/>
    </location>
</feature>
<evidence type="ECO:0000313" key="2">
    <source>
        <dbReference type="EMBL" id="GBM63633.1"/>
    </source>
</evidence>